<gene>
    <name evidence="2" type="ORF">B0H65DRAFT_52995</name>
</gene>
<dbReference type="RefSeq" id="XP_062686986.1">
    <property type="nucleotide sequence ID" value="XM_062828914.1"/>
</dbReference>
<evidence type="ECO:0000313" key="3">
    <source>
        <dbReference type="Proteomes" id="UP001278500"/>
    </source>
</evidence>
<feature type="compositionally biased region" description="Basic residues" evidence="1">
    <location>
        <begin position="169"/>
        <end position="178"/>
    </location>
</feature>
<reference evidence="2" key="2">
    <citation type="submission" date="2023-06" db="EMBL/GenBank/DDBJ databases">
        <authorList>
            <consortium name="Lawrence Berkeley National Laboratory"/>
            <person name="Haridas S."/>
            <person name="Hensen N."/>
            <person name="Bonometti L."/>
            <person name="Westerberg I."/>
            <person name="Brannstrom I.O."/>
            <person name="Guillou S."/>
            <person name="Cros-Aarteil S."/>
            <person name="Calhoun S."/>
            <person name="Kuo A."/>
            <person name="Mondo S."/>
            <person name="Pangilinan J."/>
            <person name="Riley R."/>
            <person name="Labutti K."/>
            <person name="Andreopoulos B."/>
            <person name="Lipzen A."/>
            <person name="Chen C."/>
            <person name="Yanf M."/>
            <person name="Daum C."/>
            <person name="Ng V."/>
            <person name="Clum A."/>
            <person name="Steindorff A."/>
            <person name="Ohm R."/>
            <person name="Martin F."/>
            <person name="Silar P."/>
            <person name="Natvig D."/>
            <person name="Lalanne C."/>
            <person name="Gautier V."/>
            <person name="Ament-Velasquez S.L."/>
            <person name="Kruys A."/>
            <person name="Hutchinson M.I."/>
            <person name="Powell A.J."/>
            <person name="Barry K."/>
            <person name="Miller A.N."/>
            <person name="Grigoriev I.V."/>
            <person name="Debuchy R."/>
            <person name="Gladieux P."/>
            <person name="Thoren M.H."/>
            <person name="Johannesson H."/>
        </authorList>
    </citation>
    <scope>NUCLEOTIDE SEQUENCE</scope>
    <source>
        <strain evidence="2">CBS 560.94</strain>
    </source>
</reference>
<sequence>MIPDFVTIRLLVEWVLLSWRARGLFHSRPPSPLDFFMSDDGNRDFRYQNALTGVCSAALIYLSQIPKTHKSHPHRHCQLHCWSRTTSLNAQFFSADSTARSDHTMICAIAICYSTYAILTCPLYTVSSLRFQKLKIGRMHSKGVWRRRRRARRGKSPHVMSPWQLNHSRSGKGSKRKSRDAISQDCGGQGMQLRGRPWRTPVPED</sequence>
<feature type="region of interest" description="Disordered" evidence="1">
    <location>
        <begin position="144"/>
        <end position="205"/>
    </location>
</feature>
<dbReference type="AlphaFoldDB" id="A0AAE0JQQ7"/>
<dbReference type="GeneID" id="87866068"/>
<name>A0AAE0JQQ7_9PEZI</name>
<evidence type="ECO:0000256" key="1">
    <source>
        <dbReference type="SAM" id="MobiDB-lite"/>
    </source>
</evidence>
<comment type="caution">
    <text evidence="2">The sequence shown here is derived from an EMBL/GenBank/DDBJ whole genome shotgun (WGS) entry which is preliminary data.</text>
</comment>
<protein>
    <submittedName>
        <fullName evidence="2">Uncharacterized protein</fullName>
    </submittedName>
</protein>
<proteinExistence type="predicted"/>
<reference evidence="2" key="1">
    <citation type="journal article" date="2023" name="Mol. Phylogenet. Evol.">
        <title>Genome-scale phylogeny and comparative genomics of the fungal order Sordariales.</title>
        <authorList>
            <person name="Hensen N."/>
            <person name="Bonometti L."/>
            <person name="Westerberg I."/>
            <person name="Brannstrom I.O."/>
            <person name="Guillou S."/>
            <person name="Cros-Aarteil S."/>
            <person name="Calhoun S."/>
            <person name="Haridas S."/>
            <person name="Kuo A."/>
            <person name="Mondo S."/>
            <person name="Pangilinan J."/>
            <person name="Riley R."/>
            <person name="LaButti K."/>
            <person name="Andreopoulos B."/>
            <person name="Lipzen A."/>
            <person name="Chen C."/>
            <person name="Yan M."/>
            <person name="Daum C."/>
            <person name="Ng V."/>
            <person name="Clum A."/>
            <person name="Steindorff A."/>
            <person name="Ohm R.A."/>
            <person name="Martin F."/>
            <person name="Silar P."/>
            <person name="Natvig D.O."/>
            <person name="Lalanne C."/>
            <person name="Gautier V."/>
            <person name="Ament-Velasquez S.L."/>
            <person name="Kruys A."/>
            <person name="Hutchinson M.I."/>
            <person name="Powell A.J."/>
            <person name="Barry K."/>
            <person name="Miller A.N."/>
            <person name="Grigoriev I.V."/>
            <person name="Debuchy R."/>
            <person name="Gladieux P."/>
            <person name="Hiltunen Thoren M."/>
            <person name="Johannesson H."/>
        </authorList>
    </citation>
    <scope>NUCLEOTIDE SEQUENCE</scope>
    <source>
        <strain evidence="2">CBS 560.94</strain>
    </source>
</reference>
<dbReference type="Proteomes" id="UP001278500">
    <property type="component" value="Unassembled WGS sequence"/>
</dbReference>
<feature type="compositionally biased region" description="Basic residues" evidence="1">
    <location>
        <begin position="144"/>
        <end position="156"/>
    </location>
</feature>
<keyword evidence="3" id="KW-1185">Reference proteome</keyword>
<organism evidence="2 3">
    <name type="scientific">Neurospora tetraspora</name>
    <dbReference type="NCBI Taxonomy" id="94610"/>
    <lineage>
        <taxon>Eukaryota</taxon>
        <taxon>Fungi</taxon>
        <taxon>Dikarya</taxon>
        <taxon>Ascomycota</taxon>
        <taxon>Pezizomycotina</taxon>
        <taxon>Sordariomycetes</taxon>
        <taxon>Sordariomycetidae</taxon>
        <taxon>Sordariales</taxon>
        <taxon>Sordariaceae</taxon>
        <taxon>Neurospora</taxon>
    </lineage>
</organism>
<evidence type="ECO:0000313" key="2">
    <source>
        <dbReference type="EMBL" id="KAK3355608.1"/>
    </source>
</evidence>
<dbReference type="EMBL" id="JAUEPP010000001">
    <property type="protein sequence ID" value="KAK3355608.1"/>
    <property type="molecule type" value="Genomic_DNA"/>
</dbReference>
<accession>A0AAE0JQQ7</accession>